<dbReference type="SMART" id="SM00347">
    <property type="entry name" value="HTH_MARR"/>
    <property type="match status" value="1"/>
</dbReference>
<comment type="caution">
    <text evidence="3">The sequence shown here is derived from an EMBL/GenBank/DDBJ whole genome shotgun (WGS) entry which is preliminary data.</text>
</comment>
<dbReference type="SUPFAM" id="SSF46785">
    <property type="entry name" value="Winged helix' DNA-binding domain"/>
    <property type="match status" value="1"/>
</dbReference>
<dbReference type="Proteomes" id="UP000269438">
    <property type="component" value="Unassembled WGS sequence"/>
</dbReference>
<feature type="region of interest" description="Disordered" evidence="1">
    <location>
        <begin position="148"/>
        <end position="185"/>
    </location>
</feature>
<dbReference type="RefSeq" id="WP_121689359.1">
    <property type="nucleotide sequence ID" value="NZ_RCUY01000015.1"/>
</dbReference>
<gene>
    <name evidence="3" type="ORF">D9V34_15335</name>
</gene>
<dbReference type="InterPro" id="IPR036390">
    <property type="entry name" value="WH_DNA-bd_sf"/>
</dbReference>
<dbReference type="InterPro" id="IPR052526">
    <property type="entry name" value="HTH-type_Bedaq_tolerance"/>
</dbReference>
<feature type="compositionally biased region" description="Low complexity" evidence="1">
    <location>
        <begin position="169"/>
        <end position="185"/>
    </location>
</feature>
<dbReference type="PANTHER" id="PTHR39515">
    <property type="entry name" value="CONSERVED PROTEIN"/>
    <property type="match status" value="1"/>
</dbReference>
<dbReference type="EMBL" id="RCUY01000015">
    <property type="protein sequence ID" value="RLP79181.1"/>
    <property type="molecule type" value="Genomic_DNA"/>
</dbReference>
<protein>
    <submittedName>
        <fullName evidence="3">MarR family transcriptional regulator</fullName>
    </submittedName>
</protein>
<keyword evidence="4" id="KW-1185">Reference proteome</keyword>
<dbReference type="AlphaFoldDB" id="A0A3L7AHQ5"/>
<dbReference type="PANTHER" id="PTHR39515:SF2">
    <property type="entry name" value="HTH-TYPE TRANSCRIPTIONAL REGULATOR RV0880"/>
    <property type="match status" value="1"/>
</dbReference>
<dbReference type="GO" id="GO:0003700">
    <property type="term" value="F:DNA-binding transcription factor activity"/>
    <property type="evidence" value="ECO:0007669"/>
    <property type="project" value="InterPro"/>
</dbReference>
<dbReference type="InterPro" id="IPR036388">
    <property type="entry name" value="WH-like_DNA-bd_sf"/>
</dbReference>
<feature type="domain" description="HTH marR-type" evidence="2">
    <location>
        <begin position="10"/>
        <end position="147"/>
    </location>
</feature>
<reference evidence="3 4" key="1">
    <citation type="submission" date="2018-10" db="EMBL/GenBank/DDBJ databases">
        <authorList>
            <person name="Li J."/>
        </authorList>
    </citation>
    <scope>NUCLEOTIDE SEQUENCE [LARGE SCALE GENOMIC DNA]</scope>
    <source>
        <strain evidence="3 4">JCM 11654</strain>
    </source>
</reference>
<sequence>MSSSDLSTSRRDLHAILGDLVFSAHRLTRIAAHSTSSTESPAIWRTLDALNTTGPMRTGELARHGRVSQPTMSKIIRLLEQRGWVARVADPTDARATVLELSVEGRDALANWRETVLTALTPRFEALSDEQLNTLDSAAGILAELVSTSGPVGPGAPEVAELPEEGEPSESATSAAASTNGEARA</sequence>
<organism evidence="3 4">
    <name type="scientific">Mycetocola lacteus</name>
    <dbReference type="NCBI Taxonomy" id="76637"/>
    <lineage>
        <taxon>Bacteria</taxon>
        <taxon>Bacillati</taxon>
        <taxon>Actinomycetota</taxon>
        <taxon>Actinomycetes</taxon>
        <taxon>Micrococcales</taxon>
        <taxon>Microbacteriaceae</taxon>
        <taxon>Mycetocola</taxon>
    </lineage>
</organism>
<proteinExistence type="predicted"/>
<name>A0A3L7AHQ5_9MICO</name>
<dbReference type="Pfam" id="PF01047">
    <property type="entry name" value="MarR"/>
    <property type="match status" value="1"/>
</dbReference>
<dbReference type="InterPro" id="IPR000835">
    <property type="entry name" value="HTH_MarR-typ"/>
</dbReference>
<dbReference type="OrthoDB" id="8966183at2"/>
<evidence type="ECO:0000259" key="2">
    <source>
        <dbReference type="PROSITE" id="PS50995"/>
    </source>
</evidence>
<accession>A0A3L7AHQ5</accession>
<dbReference type="Gene3D" id="1.10.10.10">
    <property type="entry name" value="Winged helix-like DNA-binding domain superfamily/Winged helix DNA-binding domain"/>
    <property type="match status" value="1"/>
</dbReference>
<dbReference type="PROSITE" id="PS50995">
    <property type="entry name" value="HTH_MARR_2"/>
    <property type="match status" value="1"/>
</dbReference>
<evidence type="ECO:0000256" key="1">
    <source>
        <dbReference type="SAM" id="MobiDB-lite"/>
    </source>
</evidence>
<evidence type="ECO:0000313" key="4">
    <source>
        <dbReference type="Proteomes" id="UP000269438"/>
    </source>
</evidence>
<evidence type="ECO:0000313" key="3">
    <source>
        <dbReference type="EMBL" id="RLP79181.1"/>
    </source>
</evidence>